<dbReference type="GO" id="GO:0004674">
    <property type="term" value="F:protein serine/threonine kinase activity"/>
    <property type="evidence" value="ECO:0007669"/>
    <property type="project" value="UniProtKB-KW"/>
</dbReference>
<keyword evidence="5 6" id="KW-0067">ATP-binding</keyword>
<dbReference type="SUPFAM" id="SSF56112">
    <property type="entry name" value="Protein kinase-like (PK-like)"/>
    <property type="match status" value="1"/>
</dbReference>
<evidence type="ECO:0000256" key="3">
    <source>
        <dbReference type="ARBA" id="ARBA00022741"/>
    </source>
</evidence>
<evidence type="ECO:0000313" key="9">
    <source>
        <dbReference type="Proteomes" id="UP001059546"/>
    </source>
</evidence>
<dbReference type="Proteomes" id="UP001059546">
    <property type="component" value="Chromosome II"/>
</dbReference>
<keyword evidence="2" id="KW-0808">Transferase</keyword>
<evidence type="ECO:0000256" key="1">
    <source>
        <dbReference type="ARBA" id="ARBA00022527"/>
    </source>
</evidence>
<evidence type="ECO:0000256" key="4">
    <source>
        <dbReference type="ARBA" id="ARBA00022777"/>
    </source>
</evidence>
<dbReference type="PROSITE" id="PS00107">
    <property type="entry name" value="PROTEIN_KINASE_ATP"/>
    <property type="match status" value="1"/>
</dbReference>
<dbReference type="SMART" id="SM00220">
    <property type="entry name" value="S_TKc"/>
    <property type="match status" value="1"/>
</dbReference>
<dbReference type="PROSITE" id="PS00108">
    <property type="entry name" value="PROTEIN_KINASE_ST"/>
    <property type="match status" value="1"/>
</dbReference>
<dbReference type="InterPro" id="IPR011009">
    <property type="entry name" value="Kinase-like_dom_sf"/>
</dbReference>
<dbReference type="Gene3D" id="1.10.510.10">
    <property type="entry name" value="Transferase(Phosphotransferase) domain 1"/>
    <property type="match status" value="1"/>
</dbReference>
<dbReference type="EMBL" id="CP075148">
    <property type="protein sequence ID" value="UTX42576.1"/>
    <property type="molecule type" value="Genomic_DNA"/>
</dbReference>
<keyword evidence="3 6" id="KW-0547">Nucleotide-binding</keyword>
<keyword evidence="4 8" id="KW-0418">Kinase</keyword>
<evidence type="ECO:0000259" key="7">
    <source>
        <dbReference type="PROSITE" id="PS50011"/>
    </source>
</evidence>
<dbReference type="GO" id="GO:0005634">
    <property type="term" value="C:nucleus"/>
    <property type="evidence" value="ECO:0007669"/>
    <property type="project" value="TreeGrafter"/>
</dbReference>
<feature type="binding site" evidence="6">
    <location>
        <position position="32"/>
    </location>
    <ligand>
        <name>ATP</name>
        <dbReference type="ChEBI" id="CHEBI:30616"/>
    </ligand>
</feature>
<proteinExistence type="predicted"/>
<dbReference type="PANTHER" id="PTHR24345:SF91">
    <property type="entry name" value="SERINE_THREONINE-PROTEIN KINASE PLK4"/>
    <property type="match status" value="1"/>
</dbReference>
<dbReference type="AlphaFoldDB" id="A0A9Q9F8R9"/>
<feature type="domain" description="Protein kinase" evidence="7">
    <location>
        <begin position="4"/>
        <end position="230"/>
    </location>
</feature>
<evidence type="ECO:0000256" key="6">
    <source>
        <dbReference type="PROSITE-ProRule" id="PRU10141"/>
    </source>
</evidence>
<dbReference type="InterPro" id="IPR008271">
    <property type="entry name" value="Ser/Thr_kinase_AS"/>
</dbReference>
<protein>
    <submittedName>
        <fullName evidence="8">Serine/threonine-protein kinase</fullName>
    </submittedName>
</protein>
<dbReference type="GO" id="GO:0005524">
    <property type="term" value="F:ATP binding"/>
    <property type="evidence" value="ECO:0007669"/>
    <property type="project" value="UniProtKB-UniRule"/>
</dbReference>
<organism evidence="8 9">
    <name type="scientific">Encephalitozoon hellem</name>
    <name type="common">Microsporidian parasite</name>
    <dbReference type="NCBI Taxonomy" id="27973"/>
    <lineage>
        <taxon>Eukaryota</taxon>
        <taxon>Fungi</taxon>
        <taxon>Fungi incertae sedis</taxon>
        <taxon>Microsporidia</taxon>
        <taxon>Unikaryonidae</taxon>
        <taxon>Encephalitozoon</taxon>
    </lineage>
</organism>
<sequence>MKKYRLRRVIGEGASSTVYGGISTAGEDVAVKITPRRGKAGDMAYKEIRMLDCVKHENIVKVVDKFESENHVYIVEELCDLNLVSFLNEYEVDENVALKILRMILCGLRHIHSMGIIHRDLKLGNILLKGNTVKICDFGLSCYVEDNKHEFCGTMDYLAPEVIDGRKYTQSVDIWSAGIVFYVLLTKKKFYESLGALKCSEELRDLLGRLLERDETKRISASEALMHRSFSRFIPRCEDFRCLPSFEKSTRYGMVKKTRDSVELGDARIVARSKKNGHGVRKHPDARCLCGEIFGYSVFIRSEEIEPAFITNGDLKALSLLTANVKMVKDRTPKIIIESGGDKFYYMFSGGFAYVTEELTLRTKDKGYEMSFKGKEKVCSEDIPDFLYEVITGLKARSEVIDRGVCWYTRDTPILVGCSSHQQFSMSCVSQVSDMSIRMRTHYDYIENVGWCIRDGLNLLFLMNSGERFEVLCEDLAVRYKESVLLIDDDLPMKLKHYLKSISPFLRSIRDGFI</sequence>
<dbReference type="Pfam" id="PF00069">
    <property type="entry name" value="Pkinase"/>
    <property type="match status" value="1"/>
</dbReference>
<evidence type="ECO:0000256" key="2">
    <source>
        <dbReference type="ARBA" id="ARBA00022679"/>
    </source>
</evidence>
<evidence type="ECO:0000313" key="8">
    <source>
        <dbReference type="EMBL" id="UTX42576.1"/>
    </source>
</evidence>
<gene>
    <name evidence="8" type="ORF">GPU96_02g02880</name>
</gene>
<name>A0A9Q9F8R9_ENCHE</name>
<dbReference type="InterPro" id="IPR017441">
    <property type="entry name" value="Protein_kinase_ATP_BS"/>
</dbReference>
<dbReference type="InterPro" id="IPR000719">
    <property type="entry name" value="Prot_kinase_dom"/>
</dbReference>
<keyword evidence="1" id="KW-0723">Serine/threonine-protein kinase</keyword>
<reference evidence="8" key="1">
    <citation type="submission" date="2021-05" db="EMBL/GenBank/DDBJ databases">
        <title>Encephalitozoon hellem ATCC 50604 Complete Genome.</title>
        <authorList>
            <person name="Mascarenhas dos Santos A.C."/>
            <person name="Julian A.T."/>
            <person name="Pombert J.-F."/>
        </authorList>
    </citation>
    <scope>NUCLEOTIDE SEQUENCE</scope>
    <source>
        <strain evidence="8">ATCC 50604</strain>
    </source>
</reference>
<dbReference type="PANTHER" id="PTHR24345">
    <property type="entry name" value="SERINE/THREONINE-PROTEIN KINASE PLK"/>
    <property type="match status" value="1"/>
</dbReference>
<accession>A0A9Q9F8R9</accession>
<dbReference type="PROSITE" id="PS50011">
    <property type="entry name" value="PROTEIN_KINASE_DOM"/>
    <property type="match status" value="1"/>
</dbReference>
<evidence type="ECO:0000256" key="5">
    <source>
        <dbReference type="ARBA" id="ARBA00022840"/>
    </source>
</evidence>